<dbReference type="RefSeq" id="WP_229840525.1">
    <property type="nucleotide sequence ID" value="NZ_BMQA01000013.1"/>
</dbReference>
<dbReference type="Gene3D" id="3.60.40.10">
    <property type="entry name" value="PPM-type phosphatase domain"/>
    <property type="match status" value="1"/>
</dbReference>
<dbReference type="EMBL" id="BMQA01000013">
    <property type="protein sequence ID" value="GGJ27576.1"/>
    <property type="molecule type" value="Genomic_DNA"/>
</dbReference>
<sequence>MSAATIRTALARKVRGLCCTVPQPLWLVVPLVLVVAVPVADAFLPPDMHIAHLLVVGLALTAVGTGPRITALIGGLSVLSLIAAGAERRTLTTESVLVELCALAALAVFLVIFTYVRDRRRSELDRARLVSDAAQRVVMRPLPEQAGPVSLASAYRSADADTWIGGDLYAVARTPDSTRLIIGDVRGKGLASISDTAVVLGAFRAAAHRTMPLQELVAYVEDAVCWGLAEFSGTDDDVAERFVTALLLDIPDDKPVVHVISCGHPPPLLLHGTTASLLQVCDPAPPIGLGVTPCCTYVTTTFPFDAGDRLVLYTDGVSEARDAEGEFYPLAERAMDCADLAPGCLVRRLAEDVREYVGGALHDDMALVVVRRDGARGRV</sequence>
<evidence type="ECO:0000313" key="5">
    <source>
        <dbReference type="Proteomes" id="UP000657574"/>
    </source>
</evidence>
<evidence type="ECO:0000259" key="3">
    <source>
        <dbReference type="SMART" id="SM00331"/>
    </source>
</evidence>
<dbReference type="SUPFAM" id="SSF81606">
    <property type="entry name" value="PP2C-like"/>
    <property type="match status" value="1"/>
</dbReference>
<evidence type="ECO:0000313" key="4">
    <source>
        <dbReference type="EMBL" id="GGJ27576.1"/>
    </source>
</evidence>
<feature type="transmembrane region" description="Helical" evidence="2">
    <location>
        <begin position="26"/>
        <end position="44"/>
    </location>
</feature>
<protein>
    <recommendedName>
        <fullName evidence="3">PPM-type phosphatase domain-containing protein</fullName>
    </recommendedName>
</protein>
<keyword evidence="2" id="KW-0812">Transmembrane</keyword>
<comment type="caution">
    <text evidence="4">The sequence shown here is derived from an EMBL/GenBank/DDBJ whole genome shotgun (WGS) entry which is preliminary data.</text>
</comment>
<feature type="transmembrane region" description="Helical" evidence="2">
    <location>
        <begin position="96"/>
        <end position="116"/>
    </location>
</feature>
<reference evidence="4" key="1">
    <citation type="journal article" date="2014" name="Int. J. Syst. Evol. Microbiol.">
        <title>Complete genome sequence of Corynebacterium casei LMG S-19264T (=DSM 44701T), isolated from a smear-ripened cheese.</title>
        <authorList>
            <consortium name="US DOE Joint Genome Institute (JGI-PGF)"/>
            <person name="Walter F."/>
            <person name="Albersmeier A."/>
            <person name="Kalinowski J."/>
            <person name="Ruckert C."/>
        </authorList>
    </citation>
    <scope>NUCLEOTIDE SEQUENCE</scope>
    <source>
        <strain evidence="4">JCM 3086</strain>
    </source>
</reference>
<dbReference type="FunFam" id="3.60.40.10:FF:000058">
    <property type="entry name" value="Stage II sporulation protein E"/>
    <property type="match status" value="1"/>
</dbReference>
<dbReference type="Pfam" id="PF07228">
    <property type="entry name" value="SpoIIE"/>
    <property type="match status" value="1"/>
</dbReference>
<dbReference type="PANTHER" id="PTHR43156:SF2">
    <property type="entry name" value="STAGE II SPORULATION PROTEIN E"/>
    <property type="match status" value="1"/>
</dbReference>
<feature type="domain" description="PPM-type phosphatase" evidence="3">
    <location>
        <begin position="149"/>
        <end position="372"/>
    </location>
</feature>
<dbReference type="InterPro" id="IPR036457">
    <property type="entry name" value="PPM-type-like_dom_sf"/>
</dbReference>
<gene>
    <name evidence="4" type="ORF">GCM10010121_043540</name>
</gene>
<keyword evidence="2" id="KW-0472">Membrane</keyword>
<dbReference type="PANTHER" id="PTHR43156">
    <property type="entry name" value="STAGE II SPORULATION PROTEIN E-RELATED"/>
    <property type="match status" value="1"/>
</dbReference>
<keyword evidence="5" id="KW-1185">Reference proteome</keyword>
<evidence type="ECO:0000256" key="2">
    <source>
        <dbReference type="SAM" id="Phobius"/>
    </source>
</evidence>
<dbReference type="Proteomes" id="UP000657574">
    <property type="component" value="Unassembled WGS sequence"/>
</dbReference>
<name>A0A917KS88_9ACTN</name>
<keyword evidence="2" id="KW-1133">Transmembrane helix</keyword>
<accession>A0A917KS88</accession>
<proteinExistence type="predicted"/>
<evidence type="ECO:0000256" key="1">
    <source>
        <dbReference type="ARBA" id="ARBA00022801"/>
    </source>
</evidence>
<dbReference type="InterPro" id="IPR052016">
    <property type="entry name" value="Bact_Sigma-Reg"/>
</dbReference>
<dbReference type="InterPro" id="IPR001932">
    <property type="entry name" value="PPM-type_phosphatase-like_dom"/>
</dbReference>
<dbReference type="SMART" id="SM00331">
    <property type="entry name" value="PP2C_SIG"/>
    <property type="match status" value="1"/>
</dbReference>
<organism evidence="4 5">
    <name type="scientific">Streptomyces brasiliensis</name>
    <dbReference type="NCBI Taxonomy" id="1954"/>
    <lineage>
        <taxon>Bacteria</taxon>
        <taxon>Bacillati</taxon>
        <taxon>Actinomycetota</taxon>
        <taxon>Actinomycetes</taxon>
        <taxon>Kitasatosporales</taxon>
        <taxon>Streptomycetaceae</taxon>
        <taxon>Streptomyces</taxon>
    </lineage>
</organism>
<feature type="transmembrane region" description="Helical" evidence="2">
    <location>
        <begin position="51"/>
        <end position="84"/>
    </location>
</feature>
<dbReference type="AlphaFoldDB" id="A0A917KS88"/>
<dbReference type="GO" id="GO:0016791">
    <property type="term" value="F:phosphatase activity"/>
    <property type="evidence" value="ECO:0007669"/>
    <property type="project" value="TreeGrafter"/>
</dbReference>
<keyword evidence="1" id="KW-0378">Hydrolase</keyword>
<reference evidence="4" key="2">
    <citation type="submission" date="2020-09" db="EMBL/GenBank/DDBJ databases">
        <authorList>
            <person name="Sun Q."/>
            <person name="Ohkuma M."/>
        </authorList>
    </citation>
    <scope>NUCLEOTIDE SEQUENCE</scope>
    <source>
        <strain evidence="4">JCM 3086</strain>
    </source>
</reference>